<evidence type="ECO:0000259" key="2">
    <source>
        <dbReference type="Pfam" id="PF11160"/>
    </source>
</evidence>
<dbReference type="OrthoDB" id="3360421at2759"/>
<feature type="compositionally biased region" description="Basic and acidic residues" evidence="1">
    <location>
        <begin position="151"/>
        <end position="166"/>
    </location>
</feature>
<feature type="compositionally biased region" description="Basic and acidic residues" evidence="1">
    <location>
        <begin position="46"/>
        <end position="60"/>
    </location>
</feature>
<keyword evidence="4" id="KW-1185">Reference proteome</keyword>
<name>A0A6A5YI84_9PLEO</name>
<accession>A0A6A5YI84</accession>
<dbReference type="Proteomes" id="UP000799770">
    <property type="component" value="Unassembled WGS sequence"/>
</dbReference>
<dbReference type="EMBL" id="ML977360">
    <property type="protein sequence ID" value="KAF2106683.1"/>
    <property type="molecule type" value="Genomic_DNA"/>
</dbReference>
<evidence type="ECO:0000256" key="1">
    <source>
        <dbReference type="SAM" id="MobiDB-lite"/>
    </source>
</evidence>
<reference evidence="3" key="1">
    <citation type="journal article" date="2020" name="Stud. Mycol.">
        <title>101 Dothideomycetes genomes: a test case for predicting lifestyles and emergence of pathogens.</title>
        <authorList>
            <person name="Haridas S."/>
            <person name="Albert R."/>
            <person name="Binder M."/>
            <person name="Bloem J."/>
            <person name="Labutti K."/>
            <person name="Salamov A."/>
            <person name="Andreopoulos B."/>
            <person name="Baker S."/>
            <person name="Barry K."/>
            <person name="Bills G."/>
            <person name="Bluhm B."/>
            <person name="Cannon C."/>
            <person name="Castanera R."/>
            <person name="Culley D."/>
            <person name="Daum C."/>
            <person name="Ezra D."/>
            <person name="Gonzalez J."/>
            <person name="Henrissat B."/>
            <person name="Kuo A."/>
            <person name="Liang C."/>
            <person name="Lipzen A."/>
            <person name="Lutzoni F."/>
            <person name="Magnuson J."/>
            <person name="Mondo S."/>
            <person name="Nolan M."/>
            <person name="Ohm R."/>
            <person name="Pangilinan J."/>
            <person name="Park H.-J."/>
            <person name="Ramirez L."/>
            <person name="Alfaro M."/>
            <person name="Sun H."/>
            <person name="Tritt A."/>
            <person name="Yoshinaga Y."/>
            <person name="Zwiers L.-H."/>
            <person name="Turgeon B."/>
            <person name="Goodwin S."/>
            <person name="Spatafora J."/>
            <person name="Crous P."/>
            <person name="Grigoriev I."/>
        </authorList>
    </citation>
    <scope>NUCLEOTIDE SEQUENCE</scope>
    <source>
        <strain evidence="3">CBS 627.86</strain>
    </source>
</reference>
<organism evidence="3 4">
    <name type="scientific">Lophiotrema nucula</name>
    <dbReference type="NCBI Taxonomy" id="690887"/>
    <lineage>
        <taxon>Eukaryota</taxon>
        <taxon>Fungi</taxon>
        <taxon>Dikarya</taxon>
        <taxon>Ascomycota</taxon>
        <taxon>Pezizomycotina</taxon>
        <taxon>Dothideomycetes</taxon>
        <taxon>Pleosporomycetidae</taxon>
        <taxon>Pleosporales</taxon>
        <taxon>Lophiotremataceae</taxon>
        <taxon>Lophiotrema</taxon>
    </lineage>
</organism>
<dbReference type="InterPro" id="IPR021331">
    <property type="entry name" value="Hva1_TUDOR"/>
</dbReference>
<feature type="region of interest" description="Disordered" evidence="1">
    <location>
        <begin position="46"/>
        <end position="128"/>
    </location>
</feature>
<proteinExistence type="predicted"/>
<gene>
    <name evidence="3" type="ORF">BDV96DRAFT_590696</name>
</gene>
<dbReference type="Gene3D" id="2.30.30.1060">
    <property type="match status" value="1"/>
</dbReference>
<dbReference type="AlphaFoldDB" id="A0A6A5YI84"/>
<feature type="region of interest" description="Disordered" evidence="1">
    <location>
        <begin position="151"/>
        <end position="172"/>
    </location>
</feature>
<feature type="region of interest" description="Disordered" evidence="1">
    <location>
        <begin position="1"/>
        <end position="29"/>
    </location>
</feature>
<protein>
    <recommendedName>
        <fullName evidence="2">Hypervirulence associated protein TUDOR domain-containing protein</fullName>
    </recommendedName>
</protein>
<dbReference type="Pfam" id="PF11160">
    <property type="entry name" value="Hva1_TUDOR"/>
    <property type="match status" value="1"/>
</dbReference>
<evidence type="ECO:0000313" key="3">
    <source>
        <dbReference type="EMBL" id="KAF2106683.1"/>
    </source>
</evidence>
<evidence type="ECO:0000313" key="4">
    <source>
        <dbReference type="Proteomes" id="UP000799770"/>
    </source>
</evidence>
<feature type="compositionally biased region" description="Acidic residues" evidence="1">
    <location>
        <begin position="61"/>
        <end position="73"/>
    </location>
</feature>
<feature type="domain" description="Hypervirulence associated protein TUDOR" evidence="2">
    <location>
        <begin position="126"/>
        <end position="184"/>
    </location>
</feature>
<sequence>MPSRVRGNNNEGRQAGNTSKTKNALNQADSCIHHWEKDAHIRDGMKHYQAFRDKDSRSDGDEIMEDQQEDDEGAGSNEGTVQEIPQIQKRGGGANQSGPKKKQKTNDRQDGPQGAAGDKTRVPKKGQTVQWKTIQGFVEGEAVEVVYEEKTVEGKSAKGSKEDPRVVLKSSSTGKIAVHKPEAVYFD</sequence>